<dbReference type="GO" id="GO:0042025">
    <property type="term" value="C:host cell nucleus"/>
    <property type="evidence" value="ECO:0007669"/>
    <property type="project" value="UniProtKB-SubCell"/>
</dbReference>
<keyword evidence="7" id="KW-0547">Nucleotide-binding</keyword>
<evidence type="ECO:0000256" key="9">
    <source>
        <dbReference type="ARBA" id="ARBA00022801"/>
    </source>
</evidence>
<evidence type="ECO:0000256" key="13">
    <source>
        <dbReference type="PIRSR" id="PIRSR601191-2"/>
    </source>
</evidence>
<dbReference type="SUPFAM" id="SSF52540">
    <property type="entry name" value="P-loop containing nucleoside triphosphate hydrolases"/>
    <property type="match status" value="1"/>
</dbReference>
<evidence type="ECO:0000313" key="15">
    <source>
        <dbReference type="EMBL" id="AUM61713.1"/>
    </source>
</evidence>
<dbReference type="GO" id="GO:0016779">
    <property type="term" value="F:nucleotidyltransferase activity"/>
    <property type="evidence" value="ECO:0007669"/>
    <property type="project" value="UniProtKB-KW"/>
</dbReference>
<keyword evidence="2" id="KW-0808">Transferase</keyword>
<keyword evidence="8" id="KW-0255">Endonuclease</keyword>
<evidence type="ECO:0000256" key="11">
    <source>
        <dbReference type="ARBA" id="ARBA00023125"/>
    </source>
</evidence>
<keyword evidence="4" id="KW-0235">DNA replication</keyword>
<dbReference type="GO" id="GO:0016787">
    <property type="term" value="F:hydrolase activity"/>
    <property type="evidence" value="ECO:0007669"/>
    <property type="project" value="UniProtKB-KW"/>
</dbReference>
<dbReference type="GO" id="GO:0046872">
    <property type="term" value="F:metal ion binding"/>
    <property type="evidence" value="ECO:0007669"/>
    <property type="project" value="UniProtKB-KW"/>
</dbReference>
<feature type="binding site" evidence="13">
    <location>
        <position position="115"/>
    </location>
    <ligand>
        <name>a divalent metal cation</name>
        <dbReference type="ChEBI" id="CHEBI:60240"/>
    </ligand>
</feature>
<name>A0A2K9LS72_9VIRU</name>
<keyword evidence="6 13" id="KW-0479">Metal-binding</keyword>
<comment type="cofactor">
    <cofactor evidence="13">
        <name>Mg(2+)</name>
        <dbReference type="ChEBI" id="CHEBI:18420"/>
    </cofactor>
    <cofactor evidence="13">
        <name>Mn(2+)</name>
        <dbReference type="ChEBI" id="CHEBI:29035"/>
    </cofactor>
    <text evidence="13">Divalent metal cations, possibly Mg(2+) or Mn(2+).</text>
</comment>
<evidence type="ECO:0000256" key="3">
    <source>
        <dbReference type="ARBA" id="ARBA00022695"/>
    </source>
</evidence>
<comment type="subcellular location">
    <subcellularLocation>
        <location evidence="1">Host nucleus</location>
    </subcellularLocation>
</comment>
<dbReference type="GO" id="GO:0003677">
    <property type="term" value="F:DNA binding"/>
    <property type="evidence" value="ECO:0007669"/>
    <property type="project" value="UniProtKB-KW"/>
</dbReference>
<dbReference type="Gene3D" id="3.40.50.300">
    <property type="entry name" value="P-loop containing nucleotide triphosphate hydrolases"/>
    <property type="match status" value="1"/>
</dbReference>
<proteinExistence type="predicted"/>
<dbReference type="PROSITE" id="PS52020">
    <property type="entry name" value="CRESS_DNA_REP"/>
    <property type="match status" value="1"/>
</dbReference>
<dbReference type="Gene3D" id="3.40.1310.20">
    <property type="match status" value="1"/>
</dbReference>
<keyword evidence="9" id="KW-0378">Hydrolase</keyword>
<dbReference type="EMBL" id="KY487820">
    <property type="protein sequence ID" value="AUM61713.1"/>
    <property type="molecule type" value="Genomic_DNA"/>
</dbReference>
<dbReference type="PRINTS" id="PR00227">
    <property type="entry name" value="GEMCOATAL1"/>
</dbReference>
<organism evidence="15">
    <name type="scientific">uncultured virus</name>
    <dbReference type="NCBI Taxonomy" id="340016"/>
    <lineage>
        <taxon>Viruses</taxon>
        <taxon>environmental samples</taxon>
    </lineage>
</organism>
<evidence type="ECO:0000256" key="10">
    <source>
        <dbReference type="ARBA" id="ARBA00023124"/>
    </source>
</evidence>
<evidence type="ECO:0000259" key="14">
    <source>
        <dbReference type="PROSITE" id="PS52020"/>
    </source>
</evidence>
<evidence type="ECO:0000256" key="2">
    <source>
        <dbReference type="ARBA" id="ARBA00022679"/>
    </source>
</evidence>
<dbReference type="GO" id="GO:0000166">
    <property type="term" value="F:nucleotide binding"/>
    <property type="evidence" value="ECO:0007669"/>
    <property type="project" value="UniProtKB-KW"/>
</dbReference>
<gene>
    <name evidence="15" type="primary">Rep</name>
</gene>
<dbReference type="GO" id="GO:0006260">
    <property type="term" value="P:DNA replication"/>
    <property type="evidence" value="ECO:0007669"/>
    <property type="project" value="UniProtKB-KW"/>
</dbReference>
<evidence type="ECO:0000256" key="6">
    <source>
        <dbReference type="ARBA" id="ARBA00022723"/>
    </source>
</evidence>
<evidence type="ECO:0000256" key="12">
    <source>
        <dbReference type="PIRSR" id="PIRSR601191-1"/>
    </source>
</evidence>
<dbReference type="InterPro" id="IPR027417">
    <property type="entry name" value="P-loop_NTPase"/>
</dbReference>
<dbReference type="GO" id="GO:0005198">
    <property type="term" value="F:structural molecule activity"/>
    <property type="evidence" value="ECO:0007669"/>
    <property type="project" value="InterPro"/>
</dbReference>
<keyword evidence="3" id="KW-0548">Nucleotidyltransferase</keyword>
<sequence>MSDLVLDQASVDKSKKKKEFRINSQQFFLTYPQCPLDPKVVLDHILIEEPLEHYVIAQEQHKDGNMHIHAYLLFAKKLNVRNEKKFDITVEGVTYHPNMQGVRSWKNVVKYVTKDGNYLTNYDDSVIDKLIKDNMKVGDIYTKARELAKESKVSEALSVLEHSKTVRDLVIHGNAIQKNLRSLAVKRKAPEYSIEDFRVDFVWDRRRTLVMWGPTDTGKTSLAKALLPTSLFIRHIDRLKEYDEEEFEGLILDDMSFKHWPREAQIHLVDIENDSHINVKHGMAVIPAGTPRIITTNNMPAEILLADDGAIARRIQIVHIENSVKRRKGLLESGDLVDPFSWVRERNVGAQGSGAGDGFPK</sequence>
<evidence type="ECO:0000256" key="4">
    <source>
        <dbReference type="ARBA" id="ARBA00022705"/>
    </source>
</evidence>
<evidence type="ECO:0000256" key="1">
    <source>
        <dbReference type="ARBA" id="ARBA00004147"/>
    </source>
</evidence>
<evidence type="ECO:0000256" key="5">
    <source>
        <dbReference type="ARBA" id="ARBA00022722"/>
    </source>
</evidence>
<dbReference type="InterPro" id="IPR001191">
    <property type="entry name" value="Gemini_AL1_REP"/>
</dbReference>
<accession>A0A2K9LS72</accession>
<dbReference type="PRINTS" id="PR00228">
    <property type="entry name" value="GEMCOATCLVL1"/>
</dbReference>
<feature type="active site" description="For DNA cleavage activity" evidence="12">
    <location>
        <position position="111"/>
    </location>
</feature>
<keyword evidence="5" id="KW-0540">Nuclease</keyword>
<protein>
    <submittedName>
        <fullName evidence="15">Rep</fullName>
    </submittedName>
</protein>
<feature type="binding site" evidence="13">
    <location>
        <position position="69"/>
    </location>
    <ligand>
        <name>a divalent metal cation</name>
        <dbReference type="ChEBI" id="CHEBI:60240"/>
    </ligand>
</feature>
<keyword evidence="11" id="KW-0238">DNA-binding</keyword>
<feature type="binding site" evidence="13">
    <location>
        <position position="59"/>
    </location>
    <ligand>
        <name>a divalent metal cation</name>
        <dbReference type="ChEBI" id="CHEBI:60240"/>
    </ligand>
</feature>
<dbReference type="GO" id="GO:0004519">
    <property type="term" value="F:endonuclease activity"/>
    <property type="evidence" value="ECO:0007669"/>
    <property type="project" value="UniProtKB-KW"/>
</dbReference>
<dbReference type="SUPFAM" id="SSF55464">
    <property type="entry name" value="Origin of replication-binding domain, RBD-like"/>
    <property type="match status" value="1"/>
</dbReference>
<evidence type="ECO:0000256" key="8">
    <source>
        <dbReference type="ARBA" id="ARBA00022759"/>
    </source>
</evidence>
<dbReference type="InterPro" id="IPR001301">
    <property type="entry name" value="Gemini_AL1_CLV"/>
</dbReference>
<evidence type="ECO:0000256" key="7">
    <source>
        <dbReference type="ARBA" id="ARBA00022741"/>
    </source>
</evidence>
<reference evidence="15" key="1">
    <citation type="submission" date="2017-01" db="EMBL/GenBank/DDBJ databases">
        <title>High-throughput sequencing uncovers low homogeneity in the biogeography of single-stranded DNA viruses.</title>
        <authorList>
            <person name="Pearson V.M."/>
            <person name="Rokyta D.R."/>
        </authorList>
    </citation>
    <scope>NUCLEOTIDE SEQUENCE</scope>
</reference>
<feature type="domain" description="CRESS-DNA virus Rep endonuclease" evidence="14">
    <location>
        <begin position="21"/>
        <end position="125"/>
    </location>
</feature>
<dbReference type="Pfam" id="PF00799">
    <property type="entry name" value="Gemini_AL1"/>
    <property type="match status" value="1"/>
</dbReference>
<keyword evidence="10" id="KW-0190">Covalent protein-DNA linkage</keyword>
<dbReference type="InterPro" id="IPR049912">
    <property type="entry name" value="CRESS_DNA_REP"/>
</dbReference>
<feature type="binding site" evidence="13">
    <location>
        <position position="67"/>
    </location>
    <ligand>
        <name>a divalent metal cation</name>
        <dbReference type="ChEBI" id="CHEBI:60240"/>
    </ligand>
</feature>